<evidence type="ECO:0000313" key="2">
    <source>
        <dbReference type="Proteomes" id="UP000193925"/>
    </source>
</evidence>
<dbReference type="EMBL" id="LT841305">
    <property type="protein sequence ID" value="SMH64170.1"/>
    <property type="molecule type" value="Genomic_DNA"/>
</dbReference>
<keyword evidence="2" id="KW-1185">Reference proteome</keyword>
<organism evidence="1 2">
    <name type="scientific">Acidithiobacillus ferrivorans</name>
    <dbReference type="NCBI Taxonomy" id="160808"/>
    <lineage>
        <taxon>Bacteria</taxon>
        <taxon>Pseudomonadati</taxon>
        <taxon>Pseudomonadota</taxon>
        <taxon>Acidithiobacillia</taxon>
        <taxon>Acidithiobacillales</taxon>
        <taxon>Acidithiobacillaceae</taxon>
        <taxon>Acidithiobacillus</taxon>
    </lineage>
</organism>
<evidence type="ECO:0008006" key="3">
    <source>
        <dbReference type="Google" id="ProtNLM"/>
    </source>
</evidence>
<evidence type="ECO:0000313" key="1">
    <source>
        <dbReference type="EMBL" id="SMH64170.1"/>
    </source>
</evidence>
<sequence length="73" mass="8117">MYLRKIKRSGHRPDRIAALMENNSKMVATVRRAVQDGHQAAALRRGTRAVGMGRKARCRVAASCTSPGRKNLR</sequence>
<reference evidence="1 2" key="1">
    <citation type="submission" date="2017-03" db="EMBL/GenBank/DDBJ databases">
        <authorList>
            <person name="Regsiter A."/>
            <person name="William W."/>
        </authorList>
    </citation>
    <scope>NUCLEOTIDE SEQUENCE [LARGE SCALE GENOMIC DNA]</scope>
    <source>
        <strain evidence="1">PRJEB5721</strain>
    </source>
</reference>
<dbReference type="Proteomes" id="UP000193925">
    <property type="component" value="Chromosome AFERRI"/>
</dbReference>
<gene>
    <name evidence="1" type="ORF">AFERRI_10203</name>
</gene>
<proteinExistence type="predicted"/>
<protein>
    <recommendedName>
        <fullName evidence="3">Transposase</fullName>
    </recommendedName>
</protein>
<name>A0ABY1MKC7_9PROT</name>
<accession>A0ABY1MKC7</accession>